<accession>U3TFM0</accession>
<evidence type="ECO:0000313" key="1">
    <source>
        <dbReference type="EMBL" id="BAN92332.1"/>
    </source>
</evidence>
<proteinExistence type="predicted"/>
<name>U3TFM0_9CAUD</name>
<keyword evidence="2" id="KW-1185">Reference proteome</keyword>
<reference evidence="1 2" key="1">
    <citation type="submission" date="2013-09" db="EMBL/GenBank/DDBJ databases">
        <title>Genomic characterization of Ralstonia solanacearum phage phiRSB3.</title>
        <authorList>
            <person name="Kawasaki T."/>
            <person name="Matsunami M."/>
            <person name="Fujie M."/>
            <person name="Yamada T."/>
        </authorList>
    </citation>
    <scope>NUCLEOTIDE SEQUENCE [LARGE SCALE GENOMIC DNA]</scope>
</reference>
<sequence length="61" mass="6735">MSNFEHNGKVYQLVQVPDLVHEGKTVCHGCAFEGDTDPCHSAPSCITFDHDDTLGVFKEVE</sequence>
<organism evidence="1 2">
    <name type="scientific">Ralstonia phage RSB3</name>
    <dbReference type="NCBI Taxonomy" id="1402875"/>
    <lineage>
        <taxon>Viruses</taxon>
        <taxon>Duplodnaviria</taxon>
        <taxon>Heunggongvirae</taxon>
        <taxon>Uroviricota</taxon>
        <taxon>Caudoviricetes</taxon>
        <taxon>Autographivirales</taxon>
        <taxon>Autoscriptoviridae</taxon>
        <taxon>Jiaoyazivirus</taxon>
        <taxon>Jiaoyazivirus RSB3</taxon>
    </lineage>
</organism>
<dbReference type="RefSeq" id="YP_008853909.1">
    <property type="nucleotide sequence ID" value="NC_022917.1"/>
</dbReference>
<evidence type="ECO:0000313" key="2">
    <source>
        <dbReference type="Proteomes" id="UP000016888"/>
    </source>
</evidence>
<dbReference type="KEGG" id="vg:17699648"/>
<dbReference type="Proteomes" id="UP000016888">
    <property type="component" value="Segment"/>
</dbReference>
<dbReference type="GeneID" id="17699648"/>
<dbReference type="EMBL" id="AB854109">
    <property type="protein sequence ID" value="BAN92332.1"/>
    <property type="molecule type" value="Genomic_DNA"/>
</dbReference>
<protein>
    <submittedName>
        <fullName evidence="1">Uncharacterized protein</fullName>
    </submittedName>
</protein>